<dbReference type="EMBL" id="JYDJ01000161">
    <property type="protein sequence ID" value="KRX41778.1"/>
    <property type="molecule type" value="Genomic_DNA"/>
</dbReference>
<dbReference type="GO" id="GO:0005852">
    <property type="term" value="C:eukaryotic translation initiation factor 3 complex"/>
    <property type="evidence" value="ECO:0007669"/>
    <property type="project" value="InterPro"/>
</dbReference>
<evidence type="ECO:0000256" key="8">
    <source>
        <dbReference type="ARBA" id="ARBA00033202"/>
    </source>
</evidence>
<keyword evidence="3 12" id="KW-0396">Initiation factor</keyword>
<keyword evidence="2" id="KW-0963">Cytoplasm</keyword>
<proteinExistence type="inferred from homology"/>
<dbReference type="GO" id="GO:0003723">
    <property type="term" value="F:RNA binding"/>
    <property type="evidence" value="ECO:0007669"/>
    <property type="project" value="UniProtKB-KW"/>
</dbReference>
<keyword evidence="6 11" id="KW-0689">Ribosomal protein</keyword>
<dbReference type="Pfam" id="PF05091">
    <property type="entry name" value="eIF-3_zeta"/>
    <property type="match status" value="1"/>
</dbReference>
<sequence length="176" mass="20255">MVATRILRLYPTRIMPKQIFEIKQFLCLARRKDARAVIIKKNKFNTKFKIRTSKYLYTLVVEGDDRAEKICNSLPPGLVVKNVKPLNRKIPTLYASQETFSGGIEWRSKIDTQRGAVLATELKNNSCKLAKWTVQALLAGSHYLKFGYISRIHTRDTTQHVILSTQQFRPAEFAII</sequence>
<evidence type="ECO:0000256" key="3">
    <source>
        <dbReference type="ARBA" id="ARBA00022540"/>
    </source>
</evidence>
<comment type="similarity">
    <text evidence="1 11">Belongs to the eukaryotic ribosomal protein eL38 family.</text>
</comment>
<comment type="caution">
    <text evidence="12">The sequence shown here is derived from an EMBL/GenBank/DDBJ whole genome shotgun (WGS) entry which is preliminary data.</text>
</comment>
<dbReference type="GO" id="GO:0003735">
    <property type="term" value="F:structural constituent of ribosome"/>
    <property type="evidence" value="ECO:0007669"/>
    <property type="project" value="InterPro"/>
</dbReference>
<dbReference type="PANTHER" id="PTHR12399">
    <property type="entry name" value="EUKARYOTIC TRANSLATION INITIATION FACTOR 3 SUBUNIT 7"/>
    <property type="match status" value="1"/>
</dbReference>
<dbReference type="STRING" id="144512.A0A0V0TS23"/>
<dbReference type="GO" id="GO:1990904">
    <property type="term" value="C:ribonucleoprotein complex"/>
    <property type="evidence" value="ECO:0007669"/>
    <property type="project" value="UniProtKB-KW"/>
</dbReference>
<evidence type="ECO:0000256" key="7">
    <source>
        <dbReference type="ARBA" id="ARBA00023274"/>
    </source>
</evidence>
<keyword evidence="5" id="KW-0648">Protein biosynthesis</keyword>
<evidence type="ECO:0000256" key="6">
    <source>
        <dbReference type="ARBA" id="ARBA00022980"/>
    </source>
</evidence>
<dbReference type="Pfam" id="PF01781">
    <property type="entry name" value="Ribosomal_L38e"/>
    <property type="match status" value="1"/>
</dbReference>
<dbReference type="GO" id="GO:0003743">
    <property type="term" value="F:translation initiation factor activity"/>
    <property type="evidence" value="ECO:0007669"/>
    <property type="project" value="UniProtKB-KW"/>
</dbReference>
<keyword evidence="4" id="KW-0694">RNA-binding</keyword>
<dbReference type="FunFam" id="3.30.720.90:FF:000001">
    <property type="entry name" value="60S ribosomal protein L38"/>
    <property type="match status" value="1"/>
</dbReference>
<evidence type="ECO:0000313" key="12">
    <source>
        <dbReference type="EMBL" id="KRX41778.1"/>
    </source>
</evidence>
<dbReference type="PANTHER" id="PTHR12399:SF0">
    <property type="entry name" value="EUKARYOTIC TRANSLATION INITIATION FACTOR 3 SUBUNIT D"/>
    <property type="match status" value="1"/>
</dbReference>
<evidence type="ECO:0000256" key="4">
    <source>
        <dbReference type="ARBA" id="ARBA00022884"/>
    </source>
</evidence>
<dbReference type="AlphaFoldDB" id="A0A0V0TS23"/>
<dbReference type="GO" id="GO:0005840">
    <property type="term" value="C:ribosome"/>
    <property type="evidence" value="ECO:0007669"/>
    <property type="project" value="UniProtKB-KW"/>
</dbReference>
<evidence type="ECO:0000313" key="13">
    <source>
        <dbReference type="Proteomes" id="UP000055048"/>
    </source>
</evidence>
<dbReference type="InterPro" id="IPR007783">
    <property type="entry name" value="eIF3d"/>
</dbReference>
<dbReference type="Proteomes" id="UP000055048">
    <property type="component" value="Unassembled WGS sequence"/>
</dbReference>
<organism evidence="12 13">
    <name type="scientific">Trichinella murrelli</name>
    <dbReference type="NCBI Taxonomy" id="144512"/>
    <lineage>
        <taxon>Eukaryota</taxon>
        <taxon>Metazoa</taxon>
        <taxon>Ecdysozoa</taxon>
        <taxon>Nematoda</taxon>
        <taxon>Enoplea</taxon>
        <taxon>Dorylaimia</taxon>
        <taxon>Trichinellida</taxon>
        <taxon>Trichinellidae</taxon>
        <taxon>Trichinella</taxon>
    </lineage>
</organism>
<keyword evidence="13" id="KW-1185">Reference proteome</keyword>
<name>A0A0V0TS23_9BILA</name>
<dbReference type="InterPro" id="IPR038464">
    <property type="entry name" value="Ribosomal_eL38_sf"/>
</dbReference>
<evidence type="ECO:0000256" key="9">
    <source>
        <dbReference type="ARBA" id="ARBA00035235"/>
    </source>
</evidence>
<gene>
    <name evidence="12" type="primary">eIF3-S7</name>
    <name evidence="12" type="ORF">T05_15422</name>
</gene>
<reference evidence="12 13" key="1">
    <citation type="submission" date="2015-01" db="EMBL/GenBank/DDBJ databases">
        <title>Evolution of Trichinella species and genotypes.</title>
        <authorList>
            <person name="Korhonen P.K."/>
            <person name="Edoardo P."/>
            <person name="Giuseppe L.R."/>
            <person name="Gasser R.B."/>
        </authorList>
    </citation>
    <scope>NUCLEOTIDE SEQUENCE [LARGE SCALE GENOMIC DNA]</scope>
    <source>
        <strain evidence="12">ISS417</strain>
    </source>
</reference>
<dbReference type="Gene3D" id="3.30.720.90">
    <property type="match status" value="1"/>
</dbReference>
<keyword evidence="7 11" id="KW-0687">Ribonucleoprotein</keyword>
<dbReference type="OrthoDB" id="10250488at2759"/>
<accession>A0A0V0TS23</accession>
<evidence type="ECO:0000256" key="2">
    <source>
        <dbReference type="ARBA" id="ARBA00022490"/>
    </source>
</evidence>
<evidence type="ECO:0000256" key="11">
    <source>
        <dbReference type="RuleBase" id="RU003445"/>
    </source>
</evidence>
<evidence type="ECO:0000256" key="1">
    <source>
        <dbReference type="ARBA" id="ARBA00007803"/>
    </source>
</evidence>
<dbReference type="InterPro" id="IPR002675">
    <property type="entry name" value="Ribosomal_eL38"/>
</dbReference>
<evidence type="ECO:0000256" key="10">
    <source>
        <dbReference type="ARBA" id="ARBA00035338"/>
    </source>
</evidence>
<evidence type="ECO:0000256" key="5">
    <source>
        <dbReference type="ARBA" id="ARBA00022917"/>
    </source>
</evidence>
<protein>
    <recommendedName>
        <fullName evidence="9">Large ribosomal subunit protein eL38</fullName>
    </recommendedName>
    <alternativeName>
        <fullName evidence="10">60S ribosomal protein L38</fullName>
    </alternativeName>
    <alternativeName>
        <fullName evidence="8">Eukaryotic translation initiation factor 3 subunit p66</fullName>
    </alternativeName>
</protein>